<evidence type="ECO:0008006" key="4">
    <source>
        <dbReference type="Google" id="ProtNLM"/>
    </source>
</evidence>
<feature type="compositionally biased region" description="Polar residues" evidence="1">
    <location>
        <begin position="287"/>
        <end position="300"/>
    </location>
</feature>
<feature type="region of interest" description="Disordered" evidence="1">
    <location>
        <begin position="234"/>
        <end position="265"/>
    </location>
</feature>
<evidence type="ECO:0000313" key="2">
    <source>
        <dbReference type="EMBL" id="TRX88580.1"/>
    </source>
</evidence>
<feature type="compositionally biased region" description="Low complexity" evidence="1">
    <location>
        <begin position="311"/>
        <end position="322"/>
    </location>
</feature>
<accession>A0A553HKW3</accession>
<name>A0A553HKW3_9PEZI</name>
<feature type="compositionally biased region" description="Polar residues" evidence="1">
    <location>
        <begin position="511"/>
        <end position="529"/>
    </location>
</feature>
<feature type="region of interest" description="Disordered" evidence="1">
    <location>
        <begin position="83"/>
        <end position="103"/>
    </location>
</feature>
<dbReference type="EMBL" id="VFLP01000084">
    <property type="protein sequence ID" value="TRX88580.1"/>
    <property type="molecule type" value="Genomic_DNA"/>
</dbReference>
<keyword evidence="3" id="KW-1185">Reference proteome</keyword>
<feature type="region of interest" description="Disordered" evidence="1">
    <location>
        <begin position="278"/>
        <end position="582"/>
    </location>
</feature>
<comment type="caution">
    <text evidence="2">The sequence shown here is derived from an EMBL/GenBank/DDBJ whole genome shotgun (WGS) entry which is preliminary data.</text>
</comment>
<dbReference type="PANTHER" id="PTHR35006">
    <property type="entry name" value="GLYOXALASE FAMILY PROTEIN (AFU_ORTHOLOGUE AFUA_5G14830)"/>
    <property type="match status" value="1"/>
</dbReference>
<evidence type="ECO:0000313" key="3">
    <source>
        <dbReference type="Proteomes" id="UP000319160"/>
    </source>
</evidence>
<feature type="compositionally biased region" description="Basic and acidic residues" evidence="1">
    <location>
        <begin position="323"/>
        <end position="333"/>
    </location>
</feature>
<feature type="compositionally biased region" description="Polar residues" evidence="1">
    <location>
        <begin position="400"/>
        <end position="412"/>
    </location>
</feature>
<protein>
    <recommendedName>
        <fullName evidence="4">VOC domain-containing protein</fullName>
    </recommendedName>
</protein>
<evidence type="ECO:0000256" key="1">
    <source>
        <dbReference type="SAM" id="MobiDB-lite"/>
    </source>
</evidence>
<dbReference type="AlphaFoldDB" id="A0A553HKW3"/>
<organism evidence="2 3">
    <name type="scientific">Xylaria flabelliformis</name>
    <dbReference type="NCBI Taxonomy" id="2512241"/>
    <lineage>
        <taxon>Eukaryota</taxon>
        <taxon>Fungi</taxon>
        <taxon>Dikarya</taxon>
        <taxon>Ascomycota</taxon>
        <taxon>Pezizomycotina</taxon>
        <taxon>Sordariomycetes</taxon>
        <taxon>Xylariomycetidae</taxon>
        <taxon>Xylariales</taxon>
        <taxon>Xylariaceae</taxon>
        <taxon>Xylaria</taxon>
    </lineage>
</organism>
<feature type="compositionally biased region" description="Basic residues" evidence="1">
    <location>
        <begin position="466"/>
        <end position="476"/>
    </location>
</feature>
<dbReference type="InterPro" id="IPR029068">
    <property type="entry name" value="Glyas_Bleomycin-R_OHBP_Dase"/>
</dbReference>
<proteinExistence type="predicted"/>
<dbReference type="Gene3D" id="3.10.180.10">
    <property type="entry name" value="2,3-Dihydroxybiphenyl 1,2-Dioxygenase, domain 1"/>
    <property type="match status" value="1"/>
</dbReference>
<sequence length="582" mass="63427">MSALPCVQVRDLAPAASFYSAVSQPLGLRFISAGQKSIVFGNPNPTFEVKAGGVTNRPTRIVLSASSPSVVSAFHAAARRANPKGSSHITLKDDDVASGESRASATDLEGNVMEIVYVPTTAQSTAKQVTRILGWNLDTAASAVGAARSTVGSVAPSAAPSRPGLATLLSGDGDEAYRVIRRSFTSSTVETAPPQQQESKGLSTGAMVGTVLGAVAAGAAIGAGLSYAFSKRERDRAPRHELEAPPFQRRATYPEPPYPDHQQPRYVEMERTVEKVRYPEQYPPGSNRYSHPAYTTRQPQASPPVEEVVNDRSSPSRDSPSSRPRDRTVEAPRKPLMITETEHRSNVGTRDPSPPRITEAEHRSQAGSTKNTVNPKSQLHEELFKRRSPSPPRNTEAENRSQSGSTKTTVNPKFQLHEELFRRRSPVKAEPSIAPAPKKAPSVAPDARSHVSSRSRHHDDDDDGKHRHRHRHRHHSSSSSRHGTVRHPDGDTYVSAKTTNTVRPHHKSSSRSKGTSRAPSYVSASQEVQSPPERDWVDLGDDDDDKNSVAPSDSISCVGEERPKPHARDLPFLQTRERIMIQ</sequence>
<dbReference type="OrthoDB" id="10249419at2759"/>
<reference evidence="3" key="1">
    <citation type="submission" date="2019-06" db="EMBL/GenBank/DDBJ databases">
        <title>Draft genome sequence of the griseofulvin-producing fungus Xylaria cubensis strain G536.</title>
        <authorList>
            <person name="Mead M.E."/>
            <person name="Raja H.A."/>
            <person name="Steenwyk J.L."/>
            <person name="Knowles S.L."/>
            <person name="Oberlies N.H."/>
            <person name="Rokas A."/>
        </authorList>
    </citation>
    <scope>NUCLEOTIDE SEQUENCE [LARGE SCALE GENOMIC DNA]</scope>
    <source>
        <strain evidence="3">G536</strain>
    </source>
</reference>
<dbReference type="STRING" id="2512241.A0A553HKW3"/>
<dbReference type="PANTHER" id="PTHR35006:SF3">
    <property type="entry name" value="GLYOXALASE FAMILY PROTEIN (AFU_ORTHOLOGUE AFUA_3G06020)"/>
    <property type="match status" value="1"/>
</dbReference>
<gene>
    <name evidence="2" type="ORF">FHL15_010531</name>
</gene>
<feature type="compositionally biased region" description="Basic and acidic residues" evidence="1">
    <location>
        <begin position="559"/>
        <end position="582"/>
    </location>
</feature>
<dbReference type="Proteomes" id="UP000319160">
    <property type="component" value="Unassembled WGS sequence"/>
</dbReference>
<feature type="compositionally biased region" description="Basic and acidic residues" evidence="1">
    <location>
        <begin position="234"/>
        <end position="243"/>
    </location>
</feature>
<feature type="compositionally biased region" description="Polar residues" evidence="1">
    <location>
        <begin position="365"/>
        <end position="377"/>
    </location>
</feature>
<feature type="compositionally biased region" description="Low complexity" evidence="1">
    <location>
        <begin position="428"/>
        <end position="445"/>
    </location>
</feature>